<dbReference type="Proteomes" id="UP000189137">
    <property type="component" value="Unassembled WGS sequence"/>
</dbReference>
<reference evidence="8 9" key="2">
    <citation type="submission" date="2017-02" db="EMBL/GenBank/DDBJ databases">
        <authorList>
            <consortium name="Pathogen Informatics"/>
        </authorList>
    </citation>
    <scope>NUCLEOTIDE SEQUENCE [LARGE SCALE GENOMIC DNA]</scope>
    <source>
        <strain evidence="8 9">VRECD0157</strain>
    </source>
</reference>
<sequence length="142" mass="16640">MIKKLNNKDINKIMEIWEKSTIKAHDFISKEYWQNNYNTVKNEYIPISDTFVYDDGDEIKGFISIIDKSFIGALFIKPKYQNLGIGGKLLDYATKKYKSLSLAVYKDNKKAVVFYNKKGFNIVKEQVNEDSGFKEYIMEYSK</sequence>
<proteinExistence type="predicted"/>
<evidence type="ECO:0000256" key="2">
    <source>
        <dbReference type="ARBA" id="ARBA00023315"/>
    </source>
</evidence>
<accession>A0A069ALF2</accession>
<dbReference type="PROSITE" id="PS51186">
    <property type="entry name" value="GNAT"/>
    <property type="match status" value="1"/>
</dbReference>
<dbReference type="EMBL" id="DAEPXK010000003">
    <property type="protein sequence ID" value="HBH1540917.1"/>
    <property type="molecule type" value="Genomic_DNA"/>
</dbReference>
<dbReference type="EC" id="2.3.1.-" evidence="7 8"/>
<evidence type="ECO:0000259" key="3">
    <source>
        <dbReference type="PROSITE" id="PS51186"/>
    </source>
</evidence>
<dbReference type="SUPFAM" id="SSF55729">
    <property type="entry name" value="Acyl-CoA N-acyltransferases (Nat)"/>
    <property type="match status" value="1"/>
</dbReference>
<dbReference type="InterPro" id="IPR000182">
    <property type="entry name" value="GNAT_dom"/>
</dbReference>
<dbReference type="EMBL" id="LK932849">
    <property type="protein sequence ID" value="CDS94635.1"/>
    <property type="molecule type" value="Genomic_DNA"/>
</dbReference>
<dbReference type="Pfam" id="PF13673">
    <property type="entry name" value="Acetyltransf_10"/>
    <property type="match status" value="1"/>
</dbReference>
<dbReference type="InterPro" id="IPR016181">
    <property type="entry name" value="Acyl_CoA_acyltransferase"/>
</dbReference>
<name>A0A069ALF2_CLODI</name>
<feature type="domain" description="N-acetyltransferase" evidence="3">
    <location>
        <begin position="1"/>
        <end position="142"/>
    </location>
</feature>
<dbReference type="GO" id="GO:0016747">
    <property type="term" value="F:acyltransferase activity, transferring groups other than amino-acyl groups"/>
    <property type="evidence" value="ECO:0007669"/>
    <property type="project" value="InterPro"/>
</dbReference>
<dbReference type="NCBIfam" id="NF007853">
    <property type="entry name" value="PRK10562.1"/>
    <property type="match status" value="1"/>
</dbReference>
<keyword evidence="2 7" id="KW-0012">Acyltransferase</keyword>
<organism evidence="5">
    <name type="scientific">Clostridioides difficile</name>
    <name type="common">Peptoclostridium difficile</name>
    <dbReference type="NCBI Taxonomy" id="1496"/>
    <lineage>
        <taxon>Bacteria</taxon>
        <taxon>Bacillati</taxon>
        <taxon>Bacillota</taxon>
        <taxon>Clostridia</taxon>
        <taxon>Peptostreptococcales</taxon>
        <taxon>Peptostreptococcaceae</taxon>
        <taxon>Clostridioides</taxon>
    </lineage>
</organism>
<dbReference type="RefSeq" id="WP_003439776.1">
    <property type="nucleotide sequence ID" value="NZ_AP031492.1"/>
</dbReference>
<evidence type="ECO:0000313" key="8">
    <source>
        <dbReference type="EMBL" id="SJS22558.1"/>
    </source>
</evidence>
<dbReference type="Gene3D" id="3.40.630.30">
    <property type="match status" value="1"/>
</dbReference>
<dbReference type="PANTHER" id="PTHR43800">
    <property type="entry name" value="PEPTIDYL-LYSINE N-ACETYLTRANSFERASE YJAB"/>
    <property type="match status" value="1"/>
</dbReference>
<dbReference type="EMBL" id="LK932525">
    <property type="protein sequence ID" value="CDS88746.1"/>
    <property type="molecule type" value="Genomic_DNA"/>
</dbReference>
<evidence type="ECO:0000313" key="6">
    <source>
        <dbReference type="EMBL" id="CDS94635.1"/>
    </source>
</evidence>
<reference evidence="5" key="1">
    <citation type="submission" date="2014-07" db="EMBL/GenBank/DDBJ databases">
        <authorList>
            <person name="Monot Marc"/>
        </authorList>
    </citation>
    <scope>NUCLEOTIDE SEQUENCE</scope>
    <source>
        <strain evidence="6">7032989</strain>
        <strain evidence="5">7032994</strain>
    </source>
</reference>
<dbReference type="PANTHER" id="PTHR43800:SF1">
    <property type="entry name" value="PEPTIDYL-LYSINE N-ACETYLTRANSFERASE YJAB"/>
    <property type="match status" value="1"/>
</dbReference>
<evidence type="ECO:0000313" key="7">
    <source>
        <dbReference type="EMBL" id="HBH1540917.1"/>
    </source>
</evidence>
<evidence type="ECO:0000313" key="4">
    <source>
        <dbReference type="EMBL" id="CDS88746.1"/>
    </source>
</evidence>
<evidence type="ECO:0000256" key="1">
    <source>
        <dbReference type="ARBA" id="ARBA00022679"/>
    </source>
</evidence>
<dbReference type="AlphaFoldDB" id="A0A069ALF2"/>
<dbReference type="EMBL" id="LK932411">
    <property type="protein sequence ID" value="CDS89351.1"/>
    <property type="molecule type" value="Genomic_DNA"/>
</dbReference>
<protein>
    <submittedName>
        <fullName evidence="5">Acetyltransferase, GNAT family</fullName>
    </submittedName>
    <submittedName>
        <fullName evidence="7 8">N-acetyltransferase</fullName>
        <ecNumber evidence="7 8">2.3.1.-</ecNumber>
    </submittedName>
    <submittedName>
        <fullName evidence="4">Putative acetyltransferase</fullName>
    </submittedName>
</protein>
<dbReference type="PATRIC" id="fig|1496.1373.peg.1901"/>
<gene>
    <name evidence="8" type="primary">yjaB_1</name>
    <name evidence="6" type="ORF">BN1095_20065</name>
    <name evidence="4" type="ORF">BN1096_700135</name>
    <name evidence="5" type="ORF">BN1097_710136</name>
    <name evidence="7" type="ORF">KRM00_000370</name>
    <name evidence="8" type="ORF">SAMEA3375112_01613</name>
</gene>
<reference evidence="7" key="3">
    <citation type="journal article" date="2018" name="Genome Biol.">
        <title>SKESA: strategic k-mer extension for scrupulous assemblies.</title>
        <authorList>
            <person name="Souvorov A."/>
            <person name="Agarwala R."/>
            <person name="Lipman D.J."/>
        </authorList>
    </citation>
    <scope>NUCLEOTIDE SEQUENCE</scope>
    <source>
        <strain evidence="7">HN1000</strain>
    </source>
</reference>
<dbReference type="Proteomes" id="UP000878956">
    <property type="component" value="Unassembled WGS sequence"/>
</dbReference>
<dbReference type="CDD" id="cd04301">
    <property type="entry name" value="NAT_SF"/>
    <property type="match status" value="1"/>
</dbReference>
<evidence type="ECO:0000313" key="5">
    <source>
        <dbReference type="EMBL" id="CDS89351.1"/>
    </source>
</evidence>
<keyword evidence="1 5" id="KW-0808">Transferase</keyword>
<evidence type="ECO:0000313" key="9">
    <source>
        <dbReference type="Proteomes" id="UP000189137"/>
    </source>
</evidence>
<dbReference type="EMBL" id="FUPS01000004">
    <property type="protein sequence ID" value="SJS22558.1"/>
    <property type="molecule type" value="Genomic_DNA"/>
</dbReference>
<reference evidence="7" key="4">
    <citation type="submission" date="2021-06" db="EMBL/GenBank/DDBJ databases">
        <authorList>
            <consortium name="NCBI Pathogen Detection Project"/>
        </authorList>
    </citation>
    <scope>NUCLEOTIDE SEQUENCE</scope>
    <source>
        <strain evidence="7">HN1000</strain>
    </source>
</reference>